<protein>
    <submittedName>
        <fullName evidence="1">Uncharacterized protein</fullName>
    </submittedName>
</protein>
<dbReference type="AlphaFoldDB" id="A0A2A6C4H0"/>
<organism evidence="1 2">
    <name type="scientific">Pristionchus pacificus</name>
    <name type="common">Parasitic nematode worm</name>
    <dbReference type="NCBI Taxonomy" id="54126"/>
    <lineage>
        <taxon>Eukaryota</taxon>
        <taxon>Metazoa</taxon>
        <taxon>Ecdysozoa</taxon>
        <taxon>Nematoda</taxon>
        <taxon>Chromadorea</taxon>
        <taxon>Rhabditida</taxon>
        <taxon>Rhabditina</taxon>
        <taxon>Diplogasteromorpha</taxon>
        <taxon>Diplogasteroidea</taxon>
        <taxon>Neodiplogasteridae</taxon>
        <taxon>Pristionchus</taxon>
    </lineage>
</organism>
<dbReference type="EnsemblMetazoa" id="PPA40756.1">
    <property type="protein sequence ID" value="PPA40756.1"/>
    <property type="gene ID" value="WBGene00279125"/>
</dbReference>
<name>A0A2A6C4H0_PRIPA</name>
<dbReference type="Proteomes" id="UP000005239">
    <property type="component" value="Unassembled WGS sequence"/>
</dbReference>
<accession>A0A8R1YXD5</accession>
<evidence type="ECO:0000313" key="1">
    <source>
        <dbReference type="EnsemblMetazoa" id="PPA40756.1"/>
    </source>
</evidence>
<reference evidence="2" key="1">
    <citation type="journal article" date="2008" name="Nat. Genet.">
        <title>The Pristionchus pacificus genome provides a unique perspective on nematode lifestyle and parasitism.</title>
        <authorList>
            <person name="Dieterich C."/>
            <person name="Clifton S.W."/>
            <person name="Schuster L.N."/>
            <person name="Chinwalla A."/>
            <person name="Delehaunty K."/>
            <person name="Dinkelacker I."/>
            <person name="Fulton L."/>
            <person name="Fulton R."/>
            <person name="Godfrey J."/>
            <person name="Minx P."/>
            <person name="Mitreva M."/>
            <person name="Roeseler W."/>
            <person name="Tian H."/>
            <person name="Witte H."/>
            <person name="Yang S.P."/>
            <person name="Wilson R.K."/>
            <person name="Sommer R.J."/>
        </authorList>
    </citation>
    <scope>NUCLEOTIDE SEQUENCE [LARGE SCALE GENOMIC DNA]</scope>
    <source>
        <strain evidence="2">PS312</strain>
    </source>
</reference>
<dbReference type="OrthoDB" id="5850332at2759"/>
<reference evidence="1" key="2">
    <citation type="submission" date="2022-06" db="UniProtKB">
        <authorList>
            <consortium name="EnsemblMetazoa"/>
        </authorList>
    </citation>
    <scope>IDENTIFICATION</scope>
    <source>
        <strain evidence="1">PS312</strain>
    </source>
</reference>
<proteinExistence type="predicted"/>
<evidence type="ECO:0000313" key="2">
    <source>
        <dbReference type="Proteomes" id="UP000005239"/>
    </source>
</evidence>
<sequence>MSFTAAFYAKTIYADIDVRFIAKLTVAMNSTFTLLALLFLQQDIALFWESFTEEFQKTVLVENNYTNPITIREMLEISEPSSFLFHRVQLDNRHLIIEYGTTWGSSCWNDPIPQSGLPSILRAMEFHSLSQLLLRFTFLWSLSVRPIMGAFRVMAVYNRIAMKPMSSHFSLSSKNPFCPSTSQRVSLMSQSVVHLSPIISFLVLIDGYFITAWQQDLDFHSLMWIPFYSFAVLYSLHMVLHTTIELMEPDRVITLRVLGRLIVISVFIATALIVLRTHDEFLMRKTCHVIGEKLKLFEKGNTHHLVATEAAIAEYLCLATITIFSLSEWTDLWDLNIMAEDNGIDIREVDECCLYSSCTA</sequence>
<gene>
    <name evidence="1" type="primary">WBGene00279125</name>
</gene>
<keyword evidence="2" id="KW-1185">Reference proteome</keyword>
<accession>A0A2A6C4H0</accession>